<evidence type="ECO:0000256" key="5">
    <source>
        <dbReference type="SAM" id="MobiDB-lite"/>
    </source>
</evidence>
<dbReference type="GO" id="GO:0031507">
    <property type="term" value="P:heterochromatin formation"/>
    <property type="evidence" value="ECO:0007669"/>
    <property type="project" value="TreeGrafter"/>
</dbReference>
<dbReference type="CDD" id="cd22928">
    <property type="entry name" value="HFD_POLE3_DPB4"/>
    <property type="match status" value="1"/>
</dbReference>
<evidence type="ECO:0000256" key="1">
    <source>
        <dbReference type="ARBA" id="ARBA00004123"/>
    </source>
</evidence>
<dbReference type="KEGG" id="ksn:43591160"/>
<name>A0AAJ8LGY2_9TREE</name>
<feature type="region of interest" description="Disordered" evidence="5">
    <location>
        <begin position="128"/>
        <end position="203"/>
    </location>
</feature>
<dbReference type="GO" id="GO:0008623">
    <property type="term" value="C:CHRAC"/>
    <property type="evidence" value="ECO:0007669"/>
    <property type="project" value="TreeGrafter"/>
</dbReference>
<dbReference type="GO" id="GO:0008622">
    <property type="term" value="C:epsilon DNA polymerase complex"/>
    <property type="evidence" value="ECO:0007669"/>
    <property type="project" value="TreeGrafter"/>
</dbReference>
<reference evidence="7" key="1">
    <citation type="submission" date="2017-08" db="EMBL/GenBank/DDBJ databases">
        <authorList>
            <person name="Cuomo C."/>
            <person name="Billmyre B."/>
            <person name="Heitman J."/>
        </authorList>
    </citation>
    <scope>NUCLEOTIDE SEQUENCE</scope>
    <source>
        <strain evidence="7">CBS 12478</strain>
    </source>
</reference>
<reference evidence="7" key="2">
    <citation type="submission" date="2024-01" db="EMBL/GenBank/DDBJ databases">
        <title>Comparative genomics of Cryptococcus and Kwoniella reveals pathogenesis evolution and contrasting modes of karyotype evolution via chromosome fusion or intercentromeric recombination.</title>
        <authorList>
            <person name="Coelho M.A."/>
            <person name="David-Palma M."/>
            <person name="Shea T."/>
            <person name="Bowers K."/>
            <person name="McGinley-Smith S."/>
            <person name="Mohammad A.W."/>
            <person name="Gnirke A."/>
            <person name="Yurkov A.M."/>
            <person name="Nowrousian M."/>
            <person name="Sun S."/>
            <person name="Cuomo C.A."/>
            <person name="Heitman J."/>
        </authorList>
    </citation>
    <scope>NUCLEOTIDE SEQUENCE</scope>
    <source>
        <strain evidence="7">CBS 12478</strain>
    </source>
</reference>
<keyword evidence="8" id="KW-1185">Reference proteome</keyword>
<dbReference type="GO" id="GO:0031490">
    <property type="term" value="F:chromatin DNA binding"/>
    <property type="evidence" value="ECO:0007669"/>
    <property type="project" value="TreeGrafter"/>
</dbReference>
<sequence>MPPKGATSHPPKPPSNVPLSAAAQQQRANSAGIAEFELPKTNLTKLAKGSIPDNVKMQQDVVLALLRGSTVFISYLTAAAHDQAIDRSGKTITASDVIKAITELDFGPADALVPLLEQELAAYRANMQRAKAAKKPSGPGRGKGPRKSTGTVQGEGEGDGDVEMGEGEGEEEEEEEGGGDGDDIEDEGEVAVGDESELVEDDN</sequence>
<dbReference type="RefSeq" id="XP_065823155.1">
    <property type="nucleotide sequence ID" value="XM_065967083.1"/>
</dbReference>
<dbReference type="AlphaFoldDB" id="A0AAJ8LGY2"/>
<proteinExistence type="predicted"/>
<dbReference type="SUPFAM" id="SSF47113">
    <property type="entry name" value="Histone-fold"/>
    <property type="match status" value="1"/>
</dbReference>
<dbReference type="InterPro" id="IPR009072">
    <property type="entry name" value="Histone-fold"/>
</dbReference>
<feature type="compositionally biased region" description="Acidic residues" evidence="5">
    <location>
        <begin position="156"/>
        <end position="203"/>
    </location>
</feature>
<dbReference type="GO" id="GO:0006974">
    <property type="term" value="P:DNA damage response"/>
    <property type="evidence" value="ECO:0007669"/>
    <property type="project" value="TreeGrafter"/>
</dbReference>
<dbReference type="Proteomes" id="UP000322225">
    <property type="component" value="Chromosome 4"/>
</dbReference>
<keyword evidence="2" id="KW-0539">Nucleus</keyword>
<dbReference type="InterPro" id="IPR051377">
    <property type="entry name" value="DNA_Pol-Epsilon_Subunit"/>
</dbReference>
<evidence type="ECO:0000313" key="7">
    <source>
        <dbReference type="EMBL" id="WWD17657.1"/>
    </source>
</evidence>
<comment type="subcellular location">
    <subcellularLocation>
        <location evidence="1">Nucleus</location>
    </subcellularLocation>
</comment>
<dbReference type="PANTHER" id="PTHR46172">
    <property type="entry name" value="DNA POLYMERASE EPSILON SUBUNIT 3"/>
    <property type="match status" value="1"/>
</dbReference>
<dbReference type="Gene3D" id="1.10.20.10">
    <property type="entry name" value="Histone, subunit A"/>
    <property type="match status" value="1"/>
</dbReference>
<dbReference type="PANTHER" id="PTHR46172:SF1">
    <property type="entry name" value="DNA POLYMERASE EPSILON SUBUNIT 3"/>
    <property type="match status" value="1"/>
</dbReference>
<evidence type="ECO:0000259" key="6">
    <source>
        <dbReference type="Pfam" id="PF00808"/>
    </source>
</evidence>
<dbReference type="GO" id="GO:0006272">
    <property type="term" value="P:leading strand elongation"/>
    <property type="evidence" value="ECO:0007669"/>
    <property type="project" value="TreeGrafter"/>
</dbReference>
<evidence type="ECO:0000256" key="2">
    <source>
        <dbReference type="ARBA" id="ARBA00023242"/>
    </source>
</evidence>
<dbReference type="InterPro" id="IPR003958">
    <property type="entry name" value="CBFA_NFYB_domain"/>
</dbReference>
<dbReference type="GO" id="GO:0046982">
    <property type="term" value="F:protein heterodimerization activity"/>
    <property type="evidence" value="ECO:0007669"/>
    <property type="project" value="InterPro"/>
</dbReference>
<evidence type="ECO:0000256" key="4">
    <source>
        <dbReference type="ARBA" id="ARBA00042096"/>
    </source>
</evidence>
<evidence type="ECO:0000313" key="8">
    <source>
        <dbReference type="Proteomes" id="UP000322225"/>
    </source>
</evidence>
<feature type="region of interest" description="Disordered" evidence="5">
    <location>
        <begin position="1"/>
        <end position="24"/>
    </location>
</feature>
<dbReference type="GeneID" id="43591160"/>
<feature type="domain" description="Transcription factor CBF/NF-Y/archaeal histone" evidence="6">
    <location>
        <begin position="37"/>
        <end position="101"/>
    </location>
</feature>
<evidence type="ECO:0000256" key="3">
    <source>
        <dbReference type="ARBA" id="ARBA00039775"/>
    </source>
</evidence>
<dbReference type="EMBL" id="CP144054">
    <property type="protein sequence ID" value="WWD17657.1"/>
    <property type="molecule type" value="Genomic_DNA"/>
</dbReference>
<dbReference type="Pfam" id="PF00808">
    <property type="entry name" value="CBFD_NFYB_HMF"/>
    <property type="match status" value="1"/>
</dbReference>
<organism evidence="7 8">
    <name type="scientific">Kwoniella shandongensis</name>
    <dbReference type="NCBI Taxonomy" id="1734106"/>
    <lineage>
        <taxon>Eukaryota</taxon>
        <taxon>Fungi</taxon>
        <taxon>Dikarya</taxon>
        <taxon>Basidiomycota</taxon>
        <taxon>Agaricomycotina</taxon>
        <taxon>Tremellomycetes</taxon>
        <taxon>Tremellales</taxon>
        <taxon>Cryptococcaceae</taxon>
        <taxon>Kwoniella</taxon>
    </lineage>
</organism>
<gene>
    <name evidence="7" type="ORF">CI109_102098</name>
</gene>
<accession>A0AAJ8LGY2</accession>
<protein>
    <recommendedName>
        <fullName evidence="3">DNA polymerase epsilon subunit D</fullName>
    </recommendedName>
    <alternativeName>
        <fullName evidence="4">DNA polymerase II subunit D</fullName>
    </alternativeName>
</protein>